<evidence type="ECO:0000256" key="4">
    <source>
        <dbReference type="ARBA" id="ARBA00022692"/>
    </source>
</evidence>
<proteinExistence type="inferred from homology"/>
<dbReference type="Pfam" id="PF03176">
    <property type="entry name" value="MMPL"/>
    <property type="match status" value="2"/>
</dbReference>
<keyword evidence="6 8" id="KW-0472">Membrane</keyword>
<comment type="subcellular location">
    <subcellularLocation>
        <location evidence="1">Cell membrane</location>
        <topology evidence="1">Multi-pass membrane protein</topology>
    </subcellularLocation>
</comment>
<dbReference type="AlphaFoldDB" id="A0A1S1PBB1"/>
<dbReference type="Gene3D" id="1.20.1640.10">
    <property type="entry name" value="Multidrug efflux transporter AcrB transmembrane domain"/>
    <property type="match status" value="2"/>
</dbReference>
<dbReference type="PANTHER" id="PTHR33406:SF11">
    <property type="entry name" value="MEMBRANE PROTEIN SCO6666-RELATED"/>
    <property type="match status" value="1"/>
</dbReference>
<evidence type="ECO:0000313" key="10">
    <source>
        <dbReference type="EMBL" id="OHV20193.1"/>
    </source>
</evidence>
<gene>
    <name evidence="10" type="ORF">BBK14_28315</name>
</gene>
<dbReference type="Proteomes" id="UP000179769">
    <property type="component" value="Unassembled WGS sequence"/>
</dbReference>
<feature type="transmembrane region" description="Helical" evidence="8">
    <location>
        <begin position="632"/>
        <end position="654"/>
    </location>
</feature>
<comment type="similarity">
    <text evidence="2">Belongs to the resistance-nodulation-cell division (RND) (TC 2.A.6) family. MmpL subfamily.</text>
</comment>
<feature type="domain" description="SSD" evidence="9">
    <location>
        <begin position="197"/>
        <end position="329"/>
    </location>
</feature>
<evidence type="ECO:0000313" key="11">
    <source>
        <dbReference type="Proteomes" id="UP000179769"/>
    </source>
</evidence>
<feature type="transmembrane region" description="Helical" evidence="8">
    <location>
        <begin position="207"/>
        <end position="228"/>
    </location>
</feature>
<dbReference type="EMBL" id="MAXA01000269">
    <property type="protein sequence ID" value="OHV20193.1"/>
    <property type="molecule type" value="Genomic_DNA"/>
</dbReference>
<evidence type="ECO:0000256" key="5">
    <source>
        <dbReference type="ARBA" id="ARBA00022989"/>
    </source>
</evidence>
<feature type="transmembrane region" description="Helical" evidence="8">
    <location>
        <begin position="275"/>
        <end position="298"/>
    </location>
</feature>
<accession>A0A1S1PBB1</accession>
<keyword evidence="3" id="KW-1003">Cell membrane</keyword>
<dbReference type="PANTHER" id="PTHR33406">
    <property type="entry name" value="MEMBRANE PROTEIN MJ1562-RELATED"/>
    <property type="match status" value="1"/>
</dbReference>
<dbReference type="SUPFAM" id="SSF82866">
    <property type="entry name" value="Multidrug efflux transporter AcrB transmembrane domain"/>
    <property type="match status" value="2"/>
</dbReference>
<evidence type="ECO:0000256" key="8">
    <source>
        <dbReference type="SAM" id="Phobius"/>
    </source>
</evidence>
<name>A0A1S1PBB1_9ACTN</name>
<feature type="transmembrane region" description="Helical" evidence="8">
    <location>
        <begin position="180"/>
        <end position="200"/>
    </location>
</feature>
<dbReference type="InterPro" id="IPR000731">
    <property type="entry name" value="SSD"/>
</dbReference>
<dbReference type="InterPro" id="IPR050545">
    <property type="entry name" value="Mycobact_MmpL"/>
</dbReference>
<evidence type="ECO:0000256" key="2">
    <source>
        <dbReference type="ARBA" id="ARBA00010157"/>
    </source>
</evidence>
<keyword evidence="5 8" id="KW-1133">Transmembrane helix</keyword>
<feature type="region of interest" description="Disordered" evidence="7">
    <location>
        <begin position="718"/>
        <end position="740"/>
    </location>
</feature>
<evidence type="ECO:0000256" key="1">
    <source>
        <dbReference type="ARBA" id="ARBA00004651"/>
    </source>
</evidence>
<feature type="transmembrane region" description="Helical" evidence="8">
    <location>
        <begin position="523"/>
        <end position="542"/>
    </location>
</feature>
<feature type="transmembrane region" description="Helical" evidence="8">
    <location>
        <begin position="554"/>
        <end position="575"/>
    </location>
</feature>
<feature type="transmembrane region" description="Helical" evidence="8">
    <location>
        <begin position="367"/>
        <end position="385"/>
    </location>
</feature>
<dbReference type="InterPro" id="IPR004869">
    <property type="entry name" value="MMPL_dom"/>
</dbReference>
<feature type="transmembrane region" description="Helical" evidence="8">
    <location>
        <begin position="587"/>
        <end position="611"/>
    </location>
</feature>
<feature type="transmembrane region" description="Helical" evidence="8">
    <location>
        <begin position="666"/>
        <end position="691"/>
    </location>
</feature>
<organism evidence="10 11">
    <name type="scientific">Parafrankia soli</name>
    <dbReference type="NCBI Taxonomy" id="2599596"/>
    <lineage>
        <taxon>Bacteria</taxon>
        <taxon>Bacillati</taxon>
        <taxon>Actinomycetota</taxon>
        <taxon>Actinomycetes</taxon>
        <taxon>Frankiales</taxon>
        <taxon>Frankiaceae</taxon>
        <taxon>Parafrankia</taxon>
    </lineage>
</organism>
<protein>
    <recommendedName>
        <fullName evidence="9">SSD domain-containing protein</fullName>
    </recommendedName>
</protein>
<keyword evidence="4 8" id="KW-0812">Transmembrane</keyword>
<reference evidence="11" key="1">
    <citation type="submission" date="2016-07" db="EMBL/GenBank/DDBJ databases">
        <title>Frankia sp. NRRL B-16219 Genome sequencing.</title>
        <authorList>
            <person name="Ghodhbane-Gtari F."/>
            <person name="Swanson E."/>
            <person name="Gueddou A."/>
            <person name="Louati M."/>
            <person name="Nouioui I."/>
            <person name="Hezbri K."/>
            <person name="Abebe-Akele F."/>
            <person name="Simpson S."/>
            <person name="Morris K."/>
            <person name="Thomas K."/>
            <person name="Gtari M."/>
            <person name="Tisa L.S."/>
        </authorList>
    </citation>
    <scope>NUCLEOTIDE SEQUENCE [LARGE SCALE GENOMIC DNA]</scope>
    <source>
        <strain evidence="11">NRRL B-16219</strain>
    </source>
</reference>
<dbReference type="RefSeq" id="WP_071066940.1">
    <property type="nucleotide sequence ID" value="NZ_MAXA01000269.1"/>
</dbReference>
<dbReference type="PROSITE" id="PS50156">
    <property type="entry name" value="SSD"/>
    <property type="match status" value="1"/>
</dbReference>
<dbReference type="GO" id="GO:0005886">
    <property type="term" value="C:plasma membrane"/>
    <property type="evidence" value="ECO:0007669"/>
    <property type="project" value="UniProtKB-SubCell"/>
</dbReference>
<sequence length="740" mass="76108">MATFLYRLGRLSFRRRRYVLLLWVGVLVAVGFGAARAPAAPDDAFSMPGTESQRAFDLLDERFPGTGADGAVARIVFVAPPGQTLTTPENRAAVERVVAEATASPQVASAVNPFQGGAVSTDAATAYATVSYTAISDDLTDATKEALRTAVTDGQAAGLTIELGGDALTTRPGAGGVTEAVGIAIAALVLLITFGSLAAAGLPLLTAIVSVGVGIASIMALASALGLSSTTSTLAMMLGLAVGIDYAVFIVSRYREERARGLEPQDAAAIATGTAGSSVVFAGLTVVIALAGLFIVGVPTLTKMGLAAAGTVGIAVGVALTLVPALLGFFQRAVLPRAARKRTTKKTERRGPNAGTRWANLILRRPLPVLILSVLALGAIALPVLDLRLGTAGDEAKPTSTTERRAYDDLAAGFGPGFNGPLTIVVDAADSADAQAAVTTIAQRIDATPGVVSVSAARFNTAGDTAVFTAVPATGPSEAATKDLVHTIRAQRATVTATTGATFQVTGTTAVNIDIAQKVQDALVPYLAIVVGLAFLLLLVLFRSVLVPLKAALGFLLSVLAALGAVVAVFQWGWLAGLIGLHQTGPIMSMMPIFMVGIVFGLAMDYEVFLVARIREAHVHGENARDAITSGFGYSARVVAAAALIMMAVFAGFIGTAEPIIKMIGFGLATAVLLDAFVVRMTIVPAVLALLGEKAWWIPRHLDRVLPHIDVEGETLSRPAAPAPAAGREEPLTLESASAR</sequence>
<evidence type="ECO:0000256" key="6">
    <source>
        <dbReference type="ARBA" id="ARBA00023136"/>
    </source>
</evidence>
<keyword evidence="11" id="KW-1185">Reference proteome</keyword>
<comment type="caution">
    <text evidence="10">The sequence shown here is derived from an EMBL/GenBank/DDBJ whole genome shotgun (WGS) entry which is preliminary data.</text>
</comment>
<feature type="transmembrane region" description="Helical" evidence="8">
    <location>
        <begin position="304"/>
        <end position="330"/>
    </location>
</feature>
<dbReference type="OrthoDB" id="3445880at2"/>
<feature type="transmembrane region" description="Helical" evidence="8">
    <location>
        <begin position="234"/>
        <end position="254"/>
    </location>
</feature>
<evidence type="ECO:0000256" key="7">
    <source>
        <dbReference type="SAM" id="MobiDB-lite"/>
    </source>
</evidence>
<evidence type="ECO:0000256" key="3">
    <source>
        <dbReference type="ARBA" id="ARBA00022475"/>
    </source>
</evidence>
<evidence type="ECO:0000259" key="9">
    <source>
        <dbReference type="PROSITE" id="PS50156"/>
    </source>
</evidence>